<feature type="compositionally biased region" description="Low complexity" evidence="1">
    <location>
        <begin position="50"/>
        <end position="73"/>
    </location>
</feature>
<organism evidence="2 3">
    <name type="scientific">Heliorestis convoluta</name>
    <dbReference type="NCBI Taxonomy" id="356322"/>
    <lineage>
        <taxon>Bacteria</taxon>
        <taxon>Bacillati</taxon>
        <taxon>Bacillota</taxon>
        <taxon>Clostridia</taxon>
        <taxon>Eubacteriales</taxon>
        <taxon>Heliobacteriaceae</taxon>
        <taxon>Heliorestis</taxon>
    </lineage>
</organism>
<dbReference type="Proteomes" id="UP000366051">
    <property type="component" value="Chromosome"/>
</dbReference>
<proteinExistence type="predicted"/>
<dbReference type="EMBL" id="CP045875">
    <property type="protein sequence ID" value="QGG49214.1"/>
    <property type="molecule type" value="Genomic_DNA"/>
</dbReference>
<evidence type="ECO:0008006" key="4">
    <source>
        <dbReference type="Google" id="ProtNLM"/>
    </source>
</evidence>
<name>A0A5Q2N1G8_9FIRM</name>
<protein>
    <recommendedName>
        <fullName evidence="4">Spore coat protein</fullName>
    </recommendedName>
</protein>
<dbReference type="RefSeq" id="WP_207707884.1">
    <property type="nucleotide sequence ID" value="NZ_CP045875.1"/>
</dbReference>
<feature type="region of interest" description="Disordered" evidence="1">
    <location>
        <begin position="37"/>
        <end position="73"/>
    </location>
</feature>
<accession>A0A5Q2N1G8</accession>
<keyword evidence="3" id="KW-1185">Reference proteome</keyword>
<dbReference type="AlphaFoldDB" id="A0A5Q2N1G8"/>
<evidence type="ECO:0000256" key="1">
    <source>
        <dbReference type="SAM" id="MobiDB-lite"/>
    </source>
</evidence>
<evidence type="ECO:0000313" key="2">
    <source>
        <dbReference type="EMBL" id="QGG49214.1"/>
    </source>
</evidence>
<evidence type="ECO:0000313" key="3">
    <source>
        <dbReference type="Proteomes" id="UP000366051"/>
    </source>
</evidence>
<sequence length="156" mass="17478">MQPPSSTYQNQGGLSTIGQPAAMSWYPAYNPFFWQQSGSTASTGPGTEEQGSSAMGDQQSQSQSQSSSNYFMPSSPQFFSAGFLPPQSLTDKDLLFLTEMLFFQLNAAKKCYHFSQQCSDQQIRDLLDKAGQMHQRHYKLLLQQFQFGNMPSNMMP</sequence>
<reference evidence="3" key="1">
    <citation type="submission" date="2019-11" db="EMBL/GenBank/DDBJ databases">
        <title>Genome sequence of Heliorestis convoluta strain HH, an alkaliphilic and minimalistic phototrophic bacterium from a soda lake in Egypt.</title>
        <authorList>
            <person name="Dewey E.D."/>
            <person name="Stokes L.M."/>
            <person name="Burchell B.M."/>
            <person name="Shaffer K.N."/>
            <person name="Huntington A.M."/>
            <person name="Baker J.M."/>
            <person name="Nadendla S."/>
            <person name="Giglio M.G."/>
            <person name="Touchman J.W."/>
            <person name="Blankenship R.E."/>
            <person name="Madigan M.T."/>
            <person name="Sattley W.M."/>
        </authorList>
    </citation>
    <scope>NUCLEOTIDE SEQUENCE [LARGE SCALE GENOMIC DNA]</scope>
    <source>
        <strain evidence="3">HH</strain>
    </source>
</reference>
<gene>
    <name evidence="2" type="ORF">FTV88_3139</name>
</gene>
<dbReference type="KEGG" id="hcv:FTV88_3139"/>